<organism evidence="3 4">
    <name type="scientific">Candidatus Amesbacteria bacterium RIFOXYB1_FULL_44_23</name>
    <dbReference type="NCBI Taxonomy" id="1797263"/>
    <lineage>
        <taxon>Bacteria</taxon>
        <taxon>Candidatus Amesiibacteriota</taxon>
    </lineage>
</organism>
<feature type="binding site" evidence="2">
    <location>
        <position position="5"/>
    </location>
    <ligand>
        <name>a divalent metal cation</name>
        <dbReference type="ChEBI" id="CHEBI:60240"/>
        <label>1</label>
    </ligand>
</feature>
<dbReference type="CDD" id="cd01310">
    <property type="entry name" value="TatD_DNAse"/>
    <property type="match status" value="1"/>
</dbReference>
<dbReference type="PROSITE" id="PS01090">
    <property type="entry name" value="TATD_2"/>
    <property type="match status" value="1"/>
</dbReference>
<accession>A0A1F4ZU67</accession>
<dbReference type="STRING" id="1797263.A2397_01420"/>
<evidence type="ECO:0008006" key="5">
    <source>
        <dbReference type="Google" id="ProtNLM"/>
    </source>
</evidence>
<comment type="caution">
    <text evidence="3">The sequence shown here is derived from an EMBL/GenBank/DDBJ whole genome shotgun (WGS) entry which is preliminary data.</text>
</comment>
<feature type="binding site" evidence="2">
    <location>
        <position position="120"/>
    </location>
    <ligand>
        <name>a divalent metal cation</name>
        <dbReference type="ChEBI" id="CHEBI:60240"/>
        <label>2</label>
    </ligand>
</feature>
<dbReference type="EMBL" id="MEXR01000045">
    <property type="protein sequence ID" value="OGD08904.1"/>
    <property type="molecule type" value="Genomic_DNA"/>
</dbReference>
<gene>
    <name evidence="3" type="ORF">A2397_01420</name>
</gene>
<dbReference type="InterPro" id="IPR032466">
    <property type="entry name" value="Metal_Hydrolase"/>
</dbReference>
<keyword evidence="1" id="KW-0378">Hydrolase</keyword>
<dbReference type="GO" id="GO:0046872">
    <property type="term" value="F:metal ion binding"/>
    <property type="evidence" value="ECO:0007669"/>
    <property type="project" value="UniProtKB-KW"/>
</dbReference>
<feature type="binding site" evidence="2">
    <location>
        <position position="82"/>
    </location>
    <ligand>
        <name>a divalent metal cation</name>
        <dbReference type="ChEBI" id="CHEBI:60240"/>
        <label>1</label>
    </ligand>
</feature>
<reference evidence="3 4" key="1">
    <citation type="journal article" date="2016" name="Nat. Commun.">
        <title>Thousands of microbial genomes shed light on interconnected biogeochemical processes in an aquifer system.</title>
        <authorList>
            <person name="Anantharaman K."/>
            <person name="Brown C.T."/>
            <person name="Hug L.A."/>
            <person name="Sharon I."/>
            <person name="Castelle C.J."/>
            <person name="Probst A.J."/>
            <person name="Thomas B.C."/>
            <person name="Singh A."/>
            <person name="Wilkins M.J."/>
            <person name="Karaoz U."/>
            <person name="Brodie E.L."/>
            <person name="Williams K.H."/>
            <person name="Hubbard S.S."/>
            <person name="Banfield J.F."/>
        </authorList>
    </citation>
    <scope>NUCLEOTIDE SEQUENCE [LARGE SCALE GENOMIC DNA]</scope>
</reference>
<protein>
    <recommendedName>
        <fullName evidence="5">Hydrolase TatD</fullName>
    </recommendedName>
</protein>
<dbReference type="Proteomes" id="UP000176424">
    <property type="component" value="Unassembled WGS sequence"/>
</dbReference>
<feature type="binding site" evidence="2">
    <location>
        <position position="7"/>
    </location>
    <ligand>
        <name>a divalent metal cation</name>
        <dbReference type="ChEBI" id="CHEBI:60240"/>
        <label>1</label>
    </ligand>
</feature>
<proteinExistence type="predicted"/>
<evidence type="ECO:0000313" key="3">
    <source>
        <dbReference type="EMBL" id="OGD08904.1"/>
    </source>
</evidence>
<dbReference type="PIRSF" id="PIRSF005902">
    <property type="entry name" value="DNase_TatD"/>
    <property type="match status" value="1"/>
</dbReference>
<dbReference type="PANTHER" id="PTHR46124:SF2">
    <property type="entry name" value="D-AMINOACYL-TRNA DEACYLASE"/>
    <property type="match status" value="1"/>
</dbReference>
<feature type="binding site" evidence="2">
    <location>
        <position position="193"/>
    </location>
    <ligand>
        <name>a divalent metal cation</name>
        <dbReference type="ChEBI" id="CHEBI:60240"/>
        <label>1</label>
    </ligand>
</feature>
<dbReference type="SUPFAM" id="SSF51556">
    <property type="entry name" value="Metallo-dependent hydrolases"/>
    <property type="match status" value="1"/>
</dbReference>
<dbReference type="InterPro" id="IPR001130">
    <property type="entry name" value="TatD-like"/>
</dbReference>
<dbReference type="GO" id="GO:0005829">
    <property type="term" value="C:cytosol"/>
    <property type="evidence" value="ECO:0007669"/>
    <property type="project" value="TreeGrafter"/>
</dbReference>
<dbReference type="Pfam" id="PF01026">
    <property type="entry name" value="TatD_DNase"/>
    <property type="match status" value="1"/>
</dbReference>
<evidence type="ECO:0000256" key="1">
    <source>
        <dbReference type="ARBA" id="ARBA00022801"/>
    </source>
</evidence>
<dbReference type="Gene3D" id="3.20.20.140">
    <property type="entry name" value="Metal-dependent hydrolases"/>
    <property type="match status" value="1"/>
</dbReference>
<sequence>MTDVHCHLDNQLLGNYTPESGLVSITNGTGWKSSEKAIELASKDSSVWACVGLAYEKGFKLSEAEKRLENLAKNDKVVGIGECGLNYRQDTDDETKIYQHKLFRAHLAVAQRLGLPVEVHNRNADEDILKILDEFRDVKILMHCFTRGREFMNKCVENGFYMSFGGLVTYANNSRMKTMVKEVPSHLLLLETDSPYSVPAGIKEPHNTPTNVKIVAEVVAELRGCSVAELEATTDANARQLFFKLK</sequence>
<dbReference type="PANTHER" id="PTHR46124">
    <property type="entry name" value="D-AMINOACYL-TRNA DEACYLASE"/>
    <property type="match status" value="1"/>
</dbReference>
<dbReference type="AlphaFoldDB" id="A0A1F4ZU67"/>
<feature type="binding site" evidence="2">
    <location>
        <position position="143"/>
    </location>
    <ligand>
        <name>a divalent metal cation</name>
        <dbReference type="ChEBI" id="CHEBI:60240"/>
        <label>2</label>
    </ligand>
</feature>
<dbReference type="InterPro" id="IPR018228">
    <property type="entry name" value="DNase_TatD-rel_CS"/>
</dbReference>
<evidence type="ECO:0000313" key="4">
    <source>
        <dbReference type="Proteomes" id="UP000176424"/>
    </source>
</evidence>
<name>A0A1F4ZU67_9BACT</name>
<dbReference type="GO" id="GO:0016788">
    <property type="term" value="F:hydrolase activity, acting on ester bonds"/>
    <property type="evidence" value="ECO:0007669"/>
    <property type="project" value="InterPro"/>
</dbReference>
<evidence type="ECO:0000256" key="2">
    <source>
        <dbReference type="PIRSR" id="PIRSR005902-1"/>
    </source>
</evidence>
<keyword evidence="2" id="KW-0479">Metal-binding</keyword>